<dbReference type="EMBL" id="VSRR010004783">
    <property type="protein sequence ID" value="MPC40704.1"/>
    <property type="molecule type" value="Genomic_DNA"/>
</dbReference>
<keyword evidence="2" id="KW-1185">Reference proteome</keyword>
<gene>
    <name evidence="1" type="ORF">E2C01_034269</name>
</gene>
<sequence>MRRVSAVRRRRATKEEDDGRLVSVRLSDIISLVCCCVRNEGKADDKEGSKGGDRGRRGRAGCVRRLAGRRTLPRRVTVSHVPDQGLSEGIYLDLRLDQVRTRYLADTTCHATPAVLSGCDVALPGG</sequence>
<reference evidence="1 2" key="1">
    <citation type="submission" date="2019-05" db="EMBL/GenBank/DDBJ databases">
        <title>Another draft genome of Portunus trituberculatus and its Hox gene families provides insights of decapod evolution.</title>
        <authorList>
            <person name="Jeong J.-H."/>
            <person name="Song I."/>
            <person name="Kim S."/>
            <person name="Choi T."/>
            <person name="Kim D."/>
            <person name="Ryu S."/>
            <person name="Kim W."/>
        </authorList>
    </citation>
    <scope>NUCLEOTIDE SEQUENCE [LARGE SCALE GENOMIC DNA]</scope>
    <source>
        <tissue evidence="1">Muscle</tissue>
    </source>
</reference>
<evidence type="ECO:0000313" key="2">
    <source>
        <dbReference type="Proteomes" id="UP000324222"/>
    </source>
</evidence>
<dbReference type="AlphaFoldDB" id="A0A5B7F832"/>
<comment type="caution">
    <text evidence="1">The sequence shown here is derived from an EMBL/GenBank/DDBJ whole genome shotgun (WGS) entry which is preliminary data.</text>
</comment>
<evidence type="ECO:0000313" key="1">
    <source>
        <dbReference type="EMBL" id="MPC40704.1"/>
    </source>
</evidence>
<name>A0A5B7F832_PORTR</name>
<proteinExistence type="predicted"/>
<dbReference type="Proteomes" id="UP000324222">
    <property type="component" value="Unassembled WGS sequence"/>
</dbReference>
<protein>
    <submittedName>
        <fullName evidence="1">Uncharacterized protein</fullName>
    </submittedName>
</protein>
<organism evidence="1 2">
    <name type="scientific">Portunus trituberculatus</name>
    <name type="common">Swimming crab</name>
    <name type="synonym">Neptunus trituberculatus</name>
    <dbReference type="NCBI Taxonomy" id="210409"/>
    <lineage>
        <taxon>Eukaryota</taxon>
        <taxon>Metazoa</taxon>
        <taxon>Ecdysozoa</taxon>
        <taxon>Arthropoda</taxon>
        <taxon>Crustacea</taxon>
        <taxon>Multicrustacea</taxon>
        <taxon>Malacostraca</taxon>
        <taxon>Eumalacostraca</taxon>
        <taxon>Eucarida</taxon>
        <taxon>Decapoda</taxon>
        <taxon>Pleocyemata</taxon>
        <taxon>Brachyura</taxon>
        <taxon>Eubrachyura</taxon>
        <taxon>Portunoidea</taxon>
        <taxon>Portunidae</taxon>
        <taxon>Portuninae</taxon>
        <taxon>Portunus</taxon>
    </lineage>
</organism>
<accession>A0A5B7F832</accession>